<dbReference type="HOGENOM" id="CLU_2441125_0_0_1"/>
<protein>
    <submittedName>
        <fullName evidence="1">Uncharacterized protein</fullName>
    </submittedName>
</protein>
<dbReference type="GeneID" id="20672650"/>
<dbReference type="EMBL" id="KI925456">
    <property type="protein sequence ID" value="ETW83550.1"/>
    <property type="molecule type" value="Genomic_DNA"/>
</dbReference>
<gene>
    <name evidence="1" type="ORF">HETIRDRAFT_407999</name>
</gene>
<proteinExistence type="predicted"/>
<accession>W4KE06</accession>
<sequence>MSSSRSSTYSGFGDCGRYPKLVSSSLSRIDRGGGSPKMLSSKPFSAGVYKTVSRRGCGIFVTDSVSGGCAIEIKLDRELGACHCVWDPDA</sequence>
<evidence type="ECO:0000313" key="1">
    <source>
        <dbReference type="EMBL" id="ETW83550.1"/>
    </source>
</evidence>
<dbReference type="InParanoid" id="W4KE06"/>
<dbReference type="AlphaFoldDB" id="W4KE06"/>
<dbReference type="KEGG" id="hir:HETIRDRAFT_407999"/>
<evidence type="ECO:0000313" key="2">
    <source>
        <dbReference type="Proteomes" id="UP000030671"/>
    </source>
</evidence>
<name>W4KE06_HETIT</name>
<organism evidence="1 2">
    <name type="scientific">Heterobasidion irregulare (strain TC 32-1)</name>
    <dbReference type="NCBI Taxonomy" id="747525"/>
    <lineage>
        <taxon>Eukaryota</taxon>
        <taxon>Fungi</taxon>
        <taxon>Dikarya</taxon>
        <taxon>Basidiomycota</taxon>
        <taxon>Agaricomycotina</taxon>
        <taxon>Agaricomycetes</taxon>
        <taxon>Russulales</taxon>
        <taxon>Bondarzewiaceae</taxon>
        <taxon>Heterobasidion</taxon>
        <taxon>Heterobasidion annosum species complex</taxon>
    </lineage>
</organism>
<dbReference type="Proteomes" id="UP000030671">
    <property type="component" value="Unassembled WGS sequence"/>
</dbReference>
<keyword evidence="2" id="KW-1185">Reference proteome</keyword>
<reference evidence="1 2" key="1">
    <citation type="journal article" date="2012" name="New Phytol.">
        <title>Insight into trade-off between wood decay and parasitism from the genome of a fungal forest pathogen.</title>
        <authorList>
            <person name="Olson A."/>
            <person name="Aerts A."/>
            <person name="Asiegbu F."/>
            <person name="Belbahri L."/>
            <person name="Bouzid O."/>
            <person name="Broberg A."/>
            <person name="Canback B."/>
            <person name="Coutinho P.M."/>
            <person name="Cullen D."/>
            <person name="Dalman K."/>
            <person name="Deflorio G."/>
            <person name="van Diepen L.T."/>
            <person name="Dunand C."/>
            <person name="Duplessis S."/>
            <person name="Durling M."/>
            <person name="Gonthier P."/>
            <person name="Grimwood J."/>
            <person name="Fossdal C.G."/>
            <person name="Hansson D."/>
            <person name="Henrissat B."/>
            <person name="Hietala A."/>
            <person name="Himmelstrand K."/>
            <person name="Hoffmeister D."/>
            <person name="Hogberg N."/>
            <person name="James T.Y."/>
            <person name="Karlsson M."/>
            <person name="Kohler A."/>
            <person name="Kues U."/>
            <person name="Lee Y.H."/>
            <person name="Lin Y.C."/>
            <person name="Lind M."/>
            <person name="Lindquist E."/>
            <person name="Lombard V."/>
            <person name="Lucas S."/>
            <person name="Lunden K."/>
            <person name="Morin E."/>
            <person name="Murat C."/>
            <person name="Park J."/>
            <person name="Raffaello T."/>
            <person name="Rouze P."/>
            <person name="Salamov A."/>
            <person name="Schmutz J."/>
            <person name="Solheim H."/>
            <person name="Stahlberg J."/>
            <person name="Velez H."/>
            <person name="de Vries R.P."/>
            <person name="Wiebenga A."/>
            <person name="Woodward S."/>
            <person name="Yakovlev I."/>
            <person name="Garbelotto M."/>
            <person name="Martin F."/>
            <person name="Grigoriev I.V."/>
            <person name="Stenlid J."/>
        </authorList>
    </citation>
    <scope>NUCLEOTIDE SEQUENCE [LARGE SCALE GENOMIC DNA]</scope>
    <source>
        <strain evidence="1 2">TC 32-1</strain>
    </source>
</reference>
<dbReference type="RefSeq" id="XP_009543330.1">
    <property type="nucleotide sequence ID" value="XM_009545035.1"/>
</dbReference>